<evidence type="ECO:0000313" key="2">
    <source>
        <dbReference type="EMBL" id="EIC95439.1"/>
    </source>
</evidence>
<comment type="caution">
    <text evidence="2">The sequence shown here is derived from an EMBL/GenBank/DDBJ whole genome shotgun (WGS) entry which is preliminary data.</text>
</comment>
<dbReference type="EMBL" id="AJGH01000082">
    <property type="protein sequence ID" value="EIC95439.1"/>
    <property type="molecule type" value="Genomic_DNA"/>
</dbReference>
<feature type="domain" description="NAD(+) hydrolase ThsA Sir2/TIR-associating SLOG" evidence="1">
    <location>
        <begin position="2"/>
        <end position="148"/>
    </location>
</feature>
<protein>
    <recommendedName>
        <fullName evidence="1">NAD(+) hydrolase ThsA Sir2/TIR-associating SLOG domain-containing protein</fullName>
    </recommendedName>
</protein>
<proteinExistence type="predicted"/>
<sequence>MRLSEKGYHIINGYGRGVGEYLLSGVAEYCLINGKNILDYLTVMPFPQSNISHIDIGKLYKENRKQMIEKCGIAIFVFGNKNGKIANGVLEEFSISKEKGLVCLPIGYTEGAAKEIFESLSSNDNSEAVIIANEKVDGDISSTAENIIKAVNLMNKEDN</sequence>
<keyword evidence="3" id="KW-1185">Reference proteome</keyword>
<accession>I0R6Y1</accession>
<dbReference type="Pfam" id="PF18185">
    <property type="entry name" value="STALD"/>
    <property type="match status" value="1"/>
</dbReference>
<evidence type="ECO:0000259" key="1">
    <source>
        <dbReference type="Pfam" id="PF18185"/>
    </source>
</evidence>
<dbReference type="InterPro" id="IPR041486">
    <property type="entry name" value="ThsA_STALD"/>
</dbReference>
<dbReference type="PATRIC" id="fig|1095750.3.peg.1806"/>
<organism evidence="2 3">
    <name type="scientific">Lachnoanaerobaculum saburreum F0468</name>
    <dbReference type="NCBI Taxonomy" id="1095750"/>
    <lineage>
        <taxon>Bacteria</taxon>
        <taxon>Bacillati</taxon>
        <taxon>Bacillota</taxon>
        <taxon>Clostridia</taxon>
        <taxon>Lachnospirales</taxon>
        <taxon>Lachnospiraceae</taxon>
        <taxon>Lachnoanaerobaculum</taxon>
    </lineage>
</organism>
<gene>
    <name evidence="2" type="ORF">HMPREF9970_2084</name>
</gene>
<reference evidence="2 3" key="1">
    <citation type="submission" date="2012-03" db="EMBL/GenBank/DDBJ databases">
        <authorList>
            <person name="Durkin A.S."/>
            <person name="McCorrison J."/>
            <person name="Torralba M."/>
            <person name="Gillis M."/>
            <person name="Methe B."/>
            <person name="Sutton G."/>
            <person name="Nelson K.E."/>
        </authorList>
    </citation>
    <scope>NUCLEOTIDE SEQUENCE [LARGE SCALE GENOMIC DNA]</scope>
    <source>
        <strain evidence="2 3">F0468</strain>
    </source>
</reference>
<name>I0R6Y1_9FIRM</name>
<dbReference type="eggNOG" id="COG1611">
    <property type="taxonomic scope" value="Bacteria"/>
</dbReference>
<evidence type="ECO:0000313" key="3">
    <source>
        <dbReference type="Proteomes" id="UP000005039"/>
    </source>
</evidence>
<dbReference type="AlphaFoldDB" id="I0R6Y1"/>
<dbReference type="Proteomes" id="UP000005039">
    <property type="component" value="Unassembled WGS sequence"/>
</dbReference>